<dbReference type="Pfam" id="PF00753">
    <property type="entry name" value="Lactamase_B"/>
    <property type="match status" value="1"/>
</dbReference>
<dbReference type="Pfam" id="PF16123">
    <property type="entry name" value="HAGH_C"/>
    <property type="match status" value="1"/>
</dbReference>
<reference evidence="12" key="1">
    <citation type="submission" date="2025-08" db="UniProtKB">
        <authorList>
            <consortium name="RefSeq"/>
        </authorList>
    </citation>
    <scope>IDENTIFICATION</scope>
    <source>
        <tissue evidence="12">Muscle</tissue>
    </source>
</reference>
<comment type="similarity">
    <text evidence="4">Belongs to the metallo-beta-lactamase superfamily. Glyoxalase II family.</text>
</comment>
<feature type="domain" description="Metallo-beta-lactamase" evidence="10">
    <location>
        <begin position="58"/>
        <end position="219"/>
    </location>
</feature>
<gene>
    <name evidence="12" type="primary">LOC106458358</name>
</gene>
<evidence type="ECO:0000256" key="8">
    <source>
        <dbReference type="ARBA" id="ARBA00022833"/>
    </source>
</evidence>
<protein>
    <recommendedName>
        <fullName evidence="5">hydroxyacylglutathione hydrolase</fullName>
        <ecNumber evidence="5">3.1.2.6</ecNumber>
    </recommendedName>
    <alternativeName>
        <fullName evidence="9">Glyoxalase II</fullName>
    </alternativeName>
</protein>
<accession>A0ABM1B293</accession>
<evidence type="ECO:0000256" key="9">
    <source>
        <dbReference type="ARBA" id="ARBA00031044"/>
    </source>
</evidence>
<name>A0ABM1B293_LIMPO</name>
<evidence type="ECO:0000259" key="10">
    <source>
        <dbReference type="SMART" id="SM00849"/>
    </source>
</evidence>
<evidence type="ECO:0000256" key="2">
    <source>
        <dbReference type="ARBA" id="ARBA00001947"/>
    </source>
</evidence>
<evidence type="ECO:0000256" key="7">
    <source>
        <dbReference type="ARBA" id="ARBA00022801"/>
    </source>
</evidence>
<dbReference type="EC" id="3.1.2.6" evidence="5"/>
<comment type="cofactor">
    <cofactor evidence="2">
        <name>Zn(2+)</name>
        <dbReference type="ChEBI" id="CHEBI:29105"/>
    </cofactor>
</comment>
<dbReference type="CDD" id="cd07723">
    <property type="entry name" value="hydroxyacylglutathione_hydrolase_MBL-fold"/>
    <property type="match status" value="1"/>
</dbReference>
<evidence type="ECO:0000256" key="1">
    <source>
        <dbReference type="ARBA" id="ARBA00001623"/>
    </source>
</evidence>
<dbReference type="PANTHER" id="PTHR11935:SF94">
    <property type="entry name" value="TENZING NORGAY, ISOFORM C"/>
    <property type="match status" value="1"/>
</dbReference>
<evidence type="ECO:0000313" key="12">
    <source>
        <dbReference type="RefSeq" id="XP_013773320.1"/>
    </source>
</evidence>
<sequence>MSGVLQSVGRLGKFVRVASEFCYNRIYVGLGFQTNFHSNPTTVSQSDMKVHLLPALSDNYMYLLVDDATKEAAIVDPVEPEKVTAAVNKEGVKLTTVLTTHHHWDHAGGNEKLVQAVPGLAVFGGDSRIGALTHSIKHGDEFKVGSLQIRCLFTPCHTSGHICYFVTGEKDENPLVFTGDTMFVGGCGRFFEGSPEQMYQALVKTLGALPDNTRVYCGHEYTVKNLKFAQTVEPENTAIKEKLSWAQQKRKEQEPTIPSTIGEEKTFNPFMRVEVSAVQKHSGTSDPIKTMAIIRKEKDNF</sequence>
<dbReference type="GeneID" id="106458358"/>
<evidence type="ECO:0000256" key="5">
    <source>
        <dbReference type="ARBA" id="ARBA00011917"/>
    </source>
</evidence>
<dbReference type="InterPro" id="IPR017782">
    <property type="entry name" value="Hydroxyacylglutathione_Hdrlase"/>
</dbReference>
<evidence type="ECO:0000256" key="6">
    <source>
        <dbReference type="ARBA" id="ARBA00022723"/>
    </source>
</evidence>
<evidence type="ECO:0000313" key="11">
    <source>
        <dbReference type="Proteomes" id="UP000694941"/>
    </source>
</evidence>
<keyword evidence="7" id="KW-0378">Hydrolase</keyword>
<evidence type="ECO:0000256" key="4">
    <source>
        <dbReference type="ARBA" id="ARBA00006759"/>
    </source>
</evidence>
<dbReference type="InterPro" id="IPR032282">
    <property type="entry name" value="HAGH_C"/>
</dbReference>
<dbReference type="InterPro" id="IPR035680">
    <property type="entry name" value="Clx_II_MBL"/>
</dbReference>
<keyword evidence="6" id="KW-0479">Metal-binding</keyword>
<comment type="catalytic activity">
    <reaction evidence="1">
        <text>an S-(2-hydroxyacyl)glutathione + H2O = a 2-hydroxy carboxylate + glutathione + H(+)</text>
        <dbReference type="Rhea" id="RHEA:21864"/>
        <dbReference type="ChEBI" id="CHEBI:15377"/>
        <dbReference type="ChEBI" id="CHEBI:15378"/>
        <dbReference type="ChEBI" id="CHEBI:57925"/>
        <dbReference type="ChEBI" id="CHEBI:58896"/>
        <dbReference type="ChEBI" id="CHEBI:71261"/>
        <dbReference type="EC" id="3.1.2.6"/>
    </reaction>
</comment>
<dbReference type="InterPro" id="IPR036866">
    <property type="entry name" value="RibonucZ/Hydroxyglut_hydro"/>
</dbReference>
<keyword evidence="11" id="KW-1185">Reference proteome</keyword>
<dbReference type="InterPro" id="IPR001279">
    <property type="entry name" value="Metallo-B-lactamas"/>
</dbReference>
<dbReference type="HAMAP" id="MF_01374">
    <property type="entry name" value="Glyoxalase_2"/>
    <property type="match status" value="1"/>
</dbReference>
<dbReference type="SMART" id="SM00849">
    <property type="entry name" value="Lactamase_B"/>
    <property type="match status" value="1"/>
</dbReference>
<comment type="pathway">
    <text evidence="3">Secondary metabolite metabolism; methylglyoxal degradation; (R)-lactate from methylglyoxal: step 2/2.</text>
</comment>
<dbReference type="PANTHER" id="PTHR11935">
    <property type="entry name" value="BETA LACTAMASE DOMAIN"/>
    <property type="match status" value="1"/>
</dbReference>
<dbReference type="PIRSF" id="PIRSF005457">
    <property type="entry name" value="Glx"/>
    <property type="match status" value="1"/>
</dbReference>
<organism evidence="11 12">
    <name type="scientific">Limulus polyphemus</name>
    <name type="common">Atlantic horseshoe crab</name>
    <dbReference type="NCBI Taxonomy" id="6850"/>
    <lineage>
        <taxon>Eukaryota</taxon>
        <taxon>Metazoa</taxon>
        <taxon>Ecdysozoa</taxon>
        <taxon>Arthropoda</taxon>
        <taxon>Chelicerata</taxon>
        <taxon>Merostomata</taxon>
        <taxon>Xiphosura</taxon>
        <taxon>Limulidae</taxon>
        <taxon>Limulus</taxon>
    </lineage>
</organism>
<evidence type="ECO:0000256" key="3">
    <source>
        <dbReference type="ARBA" id="ARBA00004963"/>
    </source>
</evidence>
<dbReference type="NCBIfam" id="TIGR03413">
    <property type="entry name" value="GSH_gloB"/>
    <property type="match status" value="1"/>
</dbReference>
<proteinExistence type="inferred from homology"/>
<keyword evidence="8" id="KW-0862">Zinc</keyword>
<dbReference type="RefSeq" id="XP_013773320.1">
    <property type="nucleotide sequence ID" value="XM_013917866.2"/>
</dbReference>
<dbReference type="Gene3D" id="3.60.15.10">
    <property type="entry name" value="Ribonuclease Z/Hydroxyacylglutathione hydrolase-like"/>
    <property type="match status" value="1"/>
</dbReference>
<dbReference type="SUPFAM" id="SSF56281">
    <property type="entry name" value="Metallo-hydrolase/oxidoreductase"/>
    <property type="match status" value="1"/>
</dbReference>
<dbReference type="Proteomes" id="UP000694941">
    <property type="component" value="Unplaced"/>
</dbReference>